<organism evidence="2 3">
    <name type="scientific">Phytophthora citrophthora</name>
    <dbReference type="NCBI Taxonomy" id="4793"/>
    <lineage>
        <taxon>Eukaryota</taxon>
        <taxon>Sar</taxon>
        <taxon>Stramenopiles</taxon>
        <taxon>Oomycota</taxon>
        <taxon>Peronosporomycetes</taxon>
        <taxon>Peronosporales</taxon>
        <taxon>Peronosporaceae</taxon>
        <taxon>Phytophthora</taxon>
    </lineage>
</organism>
<dbReference type="EMBL" id="JASMQC010000022">
    <property type="protein sequence ID" value="KAK1935727.1"/>
    <property type="molecule type" value="Genomic_DNA"/>
</dbReference>
<evidence type="ECO:0000313" key="2">
    <source>
        <dbReference type="EMBL" id="KAK1935727.1"/>
    </source>
</evidence>
<dbReference type="AlphaFoldDB" id="A0AAD9GCB1"/>
<comment type="caution">
    <text evidence="2">The sequence shown here is derived from an EMBL/GenBank/DDBJ whole genome shotgun (WGS) entry which is preliminary data.</text>
</comment>
<gene>
    <name evidence="2" type="ORF">P3T76_010422</name>
</gene>
<sequence>MLQAKLLVAVSVGLAVTTSNVYASRLRVRVHTKVSCPSGQQSIGVEGWSSDGCVASGNVCVANTYGSCPSGAHCAWLDTGVYGCKDGAEESTPWEGCSDNEDTIGVVGWDHDGCIDSDNVCVAQVSNGDCPAGAYCSLLDTGVYGCVASAKKHHHHHHHKENQKVSCPSGQQSIGVEGWSSDGCVASGNVCVANTYGSCPSGAHCAWLDTGVYGCKNGAEESTPWEGCSDNEDTIGVVGWDHDGCIDSDNVCVAQVSNGDCPAGAYCSLLDTGVYGCVASAKKHHHHHHHKENQKVSCPSGQQSIGVEGWSSDGCVASGNVCVANTYGSCPSGAHCAWLDTGVYGCKDGAEESTPWEGCSDNEDTIGVVGWDHDGCIDSDNVCVAQVSNGDCPAGAYCSLLDTGVYGCVASAKKHHHHHHHKENQKVSCPSGQQSIGVEGWSSDGCVASGNVCVANTYGSCPSGAHCAWLDTGVYGCKDGAEESTPWEGCSDNEDTIGVVGWDHDGCIDSDNVCVAQVSNGDCPAGAYCSLLDTGVYGCVASAKKHHHHHHHKENQKVSCPSGQQSIGVEGWSSDGCVASGNVCVANTYGSCPSGAHCAWLDTGVYGCKDGAEESTPWEGCSDNEDTIGVVGWDHDGCIDSDNVCVAQVSNGDCPAGAYCSLLDTGVYGCVASAKKHHHHHHHKENQKVSCPSGQQSIGVEGWSSDGCVASGNVCVANTYGSCPSGAHCAWLDTGVYGCKDGAEESTPWEGCSDNEDTIGVVGWDHDGCIDSDNVCVAQVSNGDCPAGAYCSLLDTGVYGCVASAKKHHHHHHHKENQKVSCPSGQQSIGVEGWSSDGCVVSGNVCVANTYGSCPSGAHCAWLDTGVYGCKDGAEESTPWEGCSDNEDTIGVVGWDHDGCIASDNVCVAQVSNGDCPAGAYCSLLDTGVYGCVASAKKHHHHHHHKENQKVSCPSGQQSIGVEGWSSDGCVASGNVCVANTYGSCPSGAHCAWLDTGVYGCKDGAEESTPWEGCSDNEDTIGVVGWDHDGCIDSDNVCVAQVSNGDCPAGAYCSLLDTGVYGCVASAKKHHHHHHHKENQKVSCPSGQQSIGVEGWSSDGCVASGNVCVANTYGSCPSGAHCAWLDTGVYGCKDGAEESTPWEGCSDNEDTIGVVGWDHDGCIDSDNVCVAQVSNGDCPAGAYCSLLDTGVYGCVASSKKQ</sequence>
<feature type="chain" id="PRO_5041956407" evidence="1">
    <location>
        <begin position="24"/>
        <end position="1201"/>
    </location>
</feature>
<proteinExistence type="predicted"/>
<dbReference type="InterPro" id="IPR006150">
    <property type="entry name" value="Cys_repeat_1"/>
</dbReference>
<dbReference type="Proteomes" id="UP001259832">
    <property type="component" value="Unassembled WGS sequence"/>
</dbReference>
<keyword evidence="3" id="KW-1185">Reference proteome</keyword>
<evidence type="ECO:0000256" key="1">
    <source>
        <dbReference type="SAM" id="SignalP"/>
    </source>
</evidence>
<feature type="signal peptide" evidence="1">
    <location>
        <begin position="1"/>
        <end position="23"/>
    </location>
</feature>
<name>A0AAD9GCB1_9STRA</name>
<protein>
    <submittedName>
        <fullName evidence="2">Uncharacterized protein</fullName>
    </submittedName>
</protein>
<keyword evidence="1" id="KW-0732">Signal</keyword>
<dbReference type="SMART" id="SM00289">
    <property type="entry name" value="WR1"/>
    <property type="match status" value="9"/>
</dbReference>
<accession>A0AAD9GCB1</accession>
<reference evidence="2" key="1">
    <citation type="submission" date="2023-08" db="EMBL/GenBank/DDBJ databases">
        <title>Reference Genome Resource for the Citrus Pathogen Phytophthora citrophthora.</title>
        <authorList>
            <person name="Moller H."/>
            <person name="Coetzee B."/>
            <person name="Rose L.J."/>
            <person name="Van Niekerk J.M."/>
        </authorList>
    </citation>
    <scope>NUCLEOTIDE SEQUENCE</scope>
    <source>
        <strain evidence="2">STE-U-9442</strain>
    </source>
</reference>
<evidence type="ECO:0000313" key="3">
    <source>
        <dbReference type="Proteomes" id="UP001259832"/>
    </source>
</evidence>